<dbReference type="RefSeq" id="WP_200604347.1">
    <property type="nucleotide sequence ID" value="NZ_CP071517.1"/>
</dbReference>
<sequence length="117" mass="12479">MQDFNCDVALGLSVPGAMPPGAGTGAPVALPVWPGRRFVDLVSDSLRDVAGRDCDALYQLMANAIVQHLAAEVQGDDARRLAEEAMDRVLSLVSKDLQRQIAGARQAAEPRHFVRGA</sequence>
<accession>A0ABX7RAD0</accession>
<evidence type="ECO:0000313" key="1">
    <source>
        <dbReference type="EMBL" id="QSX75098.1"/>
    </source>
</evidence>
<gene>
    <name evidence="1" type="ORF">HIV01_000525</name>
</gene>
<organism evidence="1 2">
    <name type="scientific">Lysobacter arenosi</name>
    <dbReference type="NCBI Taxonomy" id="2795387"/>
    <lineage>
        <taxon>Bacteria</taxon>
        <taxon>Pseudomonadati</taxon>
        <taxon>Pseudomonadota</taxon>
        <taxon>Gammaproteobacteria</taxon>
        <taxon>Lysobacterales</taxon>
        <taxon>Lysobacteraceae</taxon>
        <taxon>Lysobacter</taxon>
    </lineage>
</organism>
<evidence type="ECO:0008006" key="3">
    <source>
        <dbReference type="Google" id="ProtNLM"/>
    </source>
</evidence>
<evidence type="ECO:0000313" key="2">
    <source>
        <dbReference type="Proteomes" id="UP000663400"/>
    </source>
</evidence>
<proteinExistence type="predicted"/>
<dbReference type="Proteomes" id="UP000663400">
    <property type="component" value="Chromosome"/>
</dbReference>
<keyword evidence="2" id="KW-1185">Reference proteome</keyword>
<reference evidence="1 2" key="1">
    <citation type="submission" date="2021-02" db="EMBL/GenBank/DDBJ databases">
        <title>Lysobacter arenosi sp. nov., isolated from soil of gangwondo yeongwol, south Korea.</title>
        <authorList>
            <person name="Kim K.R."/>
            <person name="Kim K.H."/>
            <person name="Jeon C.O."/>
        </authorList>
    </citation>
    <scope>NUCLEOTIDE SEQUENCE [LARGE SCALE GENOMIC DNA]</scope>
    <source>
        <strain evidence="1 2">R7</strain>
    </source>
</reference>
<protein>
    <recommendedName>
        <fullName evidence="3">DUF5076 domain-containing protein</fullName>
    </recommendedName>
</protein>
<dbReference type="EMBL" id="CP071517">
    <property type="protein sequence ID" value="QSX75098.1"/>
    <property type="molecule type" value="Genomic_DNA"/>
</dbReference>
<name>A0ABX7RAD0_9GAMM</name>